<dbReference type="EMBL" id="CP000613">
    <property type="protein sequence ID" value="ACJ01430.1"/>
    <property type="molecule type" value="Genomic_DNA"/>
</dbReference>
<sequence length="51" mass="5524">MRGGNGRRGGLHDPQPLASRRGKPKTRRPGDAAPPAPAFSSRRMPKAPDHR</sequence>
<protein>
    <submittedName>
        <fullName evidence="2">Uncharacterized protein</fullName>
    </submittedName>
</protein>
<gene>
    <name evidence="2" type="ordered locus">RC1_4091</name>
</gene>
<feature type="region of interest" description="Disordered" evidence="1">
    <location>
        <begin position="1"/>
        <end position="51"/>
    </location>
</feature>
<dbReference type="AlphaFoldDB" id="B6IYQ6"/>
<name>B6IYQ6_RHOCS</name>
<dbReference type="STRING" id="414684.RC1_4091"/>
<dbReference type="Proteomes" id="UP000001591">
    <property type="component" value="Chromosome"/>
</dbReference>
<accession>B6IYQ6</accession>
<organism evidence="2 3">
    <name type="scientific">Rhodospirillum centenum (strain ATCC 51521 / SW)</name>
    <dbReference type="NCBI Taxonomy" id="414684"/>
    <lineage>
        <taxon>Bacteria</taxon>
        <taxon>Pseudomonadati</taxon>
        <taxon>Pseudomonadota</taxon>
        <taxon>Alphaproteobacteria</taxon>
        <taxon>Rhodospirillales</taxon>
        <taxon>Rhodospirillaceae</taxon>
        <taxon>Rhodospirillum</taxon>
    </lineage>
</organism>
<dbReference type="HOGENOM" id="CLU_3103181_0_0_5"/>
<evidence type="ECO:0000313" key="3">
    <source>
        <dbReference type="Proteomes" id="UP000001591"/>
    </source>
</evidence>
<evidence type="ECO:0000256" key="1">
    <source>
        <dbReference type="SAM" id="MobiDB-lite"/>
    </source>
</evidence>
<evidence type="ECO:0000313" key="2">
    <source>
        <dbReference type="EMBL" id="ACJ01430.1"/>
    </source>
</evidence>
<reference evidence="2 3" key="1">
    <citation type="journal article" date="2010" name="BMC Genomics">
        <title>Metabolic flexibility revealed in the genome of the cyst-forming alpha-1 proteobacterium Rhodospirillum centenum.</title>
        <authorList>
            <person name="Lu Y.K."/>
            <person name="Marden J."/>
            <person name="Han M."/>
            <person name="Swingley W.D."/>
            <person name="Mastrian S.D."/>
            <person name="Chowdhury S.R."/>
            <person name="Hao J."/>
            <person name="Helmy T."/>
            <person name="Kim S."/>
            <person name="Kurdoglu A.A."/>
            <person name="Matthies H.J."/>
            <person name="Rollo D."/>
            <person name="Stothard P."/>
            <person name="Blankenship R.E."/>
            <person name="Bauer C.E."/>
            <person name="Touchman J.W."/>
        </authorList>
    </citation>
    <scope>NUCLEOTIDE SEQUENCE [LARGE SCALE GENOMIC DNA]</scope>
    <source>
        <strain evidence="3">ATCC 51521 / SW</strain>
    </source>
</reference>
<dbReference type="KEGG" id="rce:RC1_4091"/>
<proteinExistence type="predicted"/>
<keyword evidence="3" id="KW-1185">Reference proteome</keyword>